<dbReference type="InterPro" id="IPR035979">
    <property type="entry name" value="RBD_domain_sf"/>
</dbReference>
<dbReference type="RefSeq" id="XP_056493142.1">
    <property type="nucleotide sequence ID" value="XM_056627347.1"/>
</dbReference>
<organism evidence="4 5">
    <name type="scientific">Penicillium cosmopolitanum</name>
    <dbReference type="NCBI Taxonomy" id="1131564"/>
    <lineage>
        <taxon>Eukaryota</taxon>
        <taxon>Fungi</taxon>
        <taxon>Dikarya</taxon>
        <taxon>Ascomycota</taxon>
        <taxon>Pezizomycotina</taxon>
        <taxon>Eurotiomycetes</taxon>
        <taxon>Eurotiomycetidae</taxon>
        <taxon>Eurotiales</taxon>
        <taxon>Aspergillaceae</taxon>
        <taxon>Penicillium</taxon>
    </lineage>
</organism>
<dbReference type="Proteomes" id="UP001147747">
    <property type="component" value="Unassembled WGS sequence"/>
</dbReference>
<dbReference type="Gene3D" id="3.30.70.330">
    <property type="match status" value="1"/>
</dbReference>
<dbReference type="SUPFAM" id="SSF54928">
    <property type="entry name" value="RNA-binding domain, RBD"/>
    <property type="match status" value="1"/>
</dbReference>
<reference evidence="4" key="2">
    <citation type="journal article" date="2023" name="IMA Fungus">
        <title>Comparative genomic study of the Penicillium genus elucidates a diverse pangenome and 15 lateral gene transfer events.</title>
        <authorList>
            <person name="Petersen C."/>
            <person name="Sorensen T."/>
            <person name="Nielsen M.R."/>
            <person name="Sondergaard T.E."/>
            <person name="Sorensen J.L."/>
            <person name="Fitzpatrick D.A."/>
            <person name="Frisvad J.C."/>
            <person name="Nielsen K.L."/>
        </authorList>
    </citation>
    <scope>NUCLEOTIDE SEQUENCE</scope>
    <source>
        <strain evidence="4">IBT 29677</strain>
    </source>
</reference>
<dbReference type="OrthoDB" id="272703at2759"/>
<feature type="domain" description="RRM" evidence="3">
    <location>
        <begin position="7"/>
        <end position="86"/>
    </location>
</feature>
<evidence type="ECO:0000313" key="5">
    <source>
        <dbReference type="Proteomes" id="UP001147747"/>
    </source>
</evidence>
<dbReference type="InterPro" id="IPR000504">
    <property type="entry name" value="RRM_dom"/>
</dbReference>
<keyword evidence="1" id="KW-0694">RNA-binding</keyword>
<sequence length="128" mass="14441">MANKIPYLITQGNLPYNAKPYDIETLLGDNGFNHLENIHISIDPVSARTPGYCFVDFLDRQTADRALSDLKASINGRPVKVGPCQPKKQNRSRWASEDDHVNKRWGDWNSQNGNPRNMDRALNGQGPH</sequence>
<comment type="caution">
    <text evidence="4">The sequence shown here is derived from an EMBL/GenBank/DDBJ whole genome shotgun (WGS) entry which is preliminary data.</text>
</comment>
<name>A0A9W9W9A5_9EURO</name>
<dbReference type="GeneID" id="81366327"/>
<dbReference type="GO" id="GO:0003723">
    <property type="term" value="F:RNA binding"/>
    <property type="evidence" value="ECO:0007669"/>
    <property type="project" value="UniProtKB-UniRule"/>
</dbReference>
<dbReference type="InterPro" id="IPR012677">
    <property type="entry name" value="Nucleotide-bd_a/b_plait_sf"/>
</dbReference>
<evidence type="ECO:0000256" key="1">
    <source>
        <dbReference type="PROSITE-ProRule" id="PRU00176"/>
    </source>
</evidence>
<feature type="region of interest" description="Disordered" evidence="2">
    <location>
        <begin position="78"/>
        <end position="128"/>
    </location>
</feature>
<dbReference type="PROSITE" id="PS50102">
    <property type="entry name" value="RRM"/>
    <property type="match status" value="1"/>
</dbReference>
<accession>A0A9W9W9A5</accession>
<dbReference type="Pfam" id="PF00076">
    <property type="entry name" value="RRM_1"/>
    <property type="match status" value="1"/>
</dbReference>
<dbReference type="SMART" id="SM00360">
    <property type="entry name" value="RRM"/>
    <property type="match status" value="1"/>
</dbReference>
<proteinExistence type="predicted"/>
<feature type="compositionally biased region" description="Basic and acidic residues" evidence="2">
    <location>
        <begin position="94"/>
        <end position="106"/>
    </location>
</feature>
<keyword evidence="5" id="KW-1185">Reference proteome</keyword>
<protein>
    <recommendedName>
        <fullName evidence="3">RRM domain-containing protein</fullName>
    </recommendedName>
</protein>
<evidence type="ECO:0000256" key="2">
    <source>
        <dbReference type="SAM" id="MobiDB-lite"/>
    </source>
</evidence>
<gene>
    <name evidence="4" type="ORF">N7509_002710</name>
</gene>
<reference evidence="4" key="1">
    <citation type="submission" date="2022-12" db="EMBL/GenBank/DDBJ databases">
        <authorList>
            <person name="Petersen C."/>
        </authorList>
    </citation>
    <scope>NUCLEOTIDE SEQUENCE</scope>
    <source>
        <strain evidence="4">IBT 29677</strain>
    </source>
</reference>
<evidence type="ECO:0000313" key="4">
    <source>
        <dbReference type="EMBL" id="KAJ5408827.1"/>
    </source>
</evidence>
<evidence type="ECO:0000259" key="3">
    <source>
        <dbReference type="PROSITE" id="PS50102"/>
    </source>
</evidence>
<dbReference type="AlphaFoldDB" id="A0A9W9W9A5"/>
<dbReference type="EMBL" id="JAPZBU010000004">
    <property type="protein sequence ID" value="KAJ5408827.1"/>
    <property type="molecule type" value="Genomic_DNA"/>
</dbReference>